<feature type="compositionally biased region" description="Basic and acidic residues" evidence="1">
    <location>
        <begin position="25"/>
        <end position="35"/>
    </location>
</feature>
<feature type="compositionally biased region" description="Polar residues" evidence="1">
    <location>
        <begin position="1"/>
        <end position="10"/>
    </location>
</feature>
<evidence type="ECO:0000313" key="3">
    <source>
        <dbReference type="Proteomes" id="UP000327013"/>
    </source>
</evidence>
<feature type="compositionally biased region" description="Polar residues" evidence="1">
    <location>
        <begin position="42"/>
        <end position="56"/>
    </location>
</feature>
<proteinExistence type="predicted"/>
<evidence type="ECO:0000256" key="1">
    <source>
        <dbReference type="SAM" id="MobiDB-lite"/>
    </source>
</evidence>
<feature type="region of interest" description="Disordered" evidence="1">
    <location>
        <begin position="1"/>
        <end position="56"/>
    </location>
</feature>
<keyword evidence="3" id="KW-1185">Reference proteome</keyword>
<evidence type="ECO:0000313" key="2">
    <source>
        <dbReference type="EMBL" id="KAE8075702.1"/>
    </source>
</evidence>
<sequence length="56" mass="6054">MGNEMDNNNAADLKDAEEGGEEQEEKGHPPDETFKAAKTIDAPTTVTDGTTMCNRK</sequence>
<reference evidence="2 3" key="1">
    <citation type="submission" date="2019-06" db="EMBL/GenBank/DDBJ databases">
        <title>A chromosomal-level reference genome of Carpinus fangiana (Coryloideae, Betulaceae).</title>
        <authorList>
            <person name="Yang X."/>
            <person name="Wang Z."/>
            <person name="Zhang L."/>
            <person name="Hao G."/>
            <person name="Liu J."/>
            <person name="Yang Y."/>
        </authorList>
    </citation>
    <scope>NUCLEOTIDE SEQUENCE [LARGE SCALE GENOMIC DNA]</scope>
    <source>
        <strain evidence="2">Cfa_2016G</strain>
        <tissue evidence="2">Leaf</tissue>
    </source>
</reference>
<protein>
    <submittedName>
        <fullName evidence="2">Uncharacterized protein</fullName>
    </submittedName>
</protein>
<dbReference type="Proteomes" id="UP000327013">
    <property type="component" value="Chromosome 6"/>
</dbReference>
<gene>
    <name evidence="2" type="ORF">FH972_014395</name>
</gene>
<accession>A0A5N6R9V1</accession>
<dbReference type="AlphaFoldDB" id="A0A5N6R9V1"/>
<organism evidence="2 3">
    <name type="scientific">Carpinus fangiana</name>
    <dbReference type="NCBI Taxonomy" id="176857"/>
    <lineage>
        <taxon>Eukaryota</taxon>
        <taxon>Viridiplantae</taxon>
        <taxon>Streptophyta</taxon>
        <taxon>Embryophyta</taxon>
        <taxon>Tracheophyta</taxon>
        <taxon>Spermatophyta</taxon>
        <taxon>Magnoliopsida</taxon>
        <taxon>eudicotyledons</taxon>
        <taxon>Gunneridae</taxon>
        <taxon>Pentapetalae</taxon>
        <taxon>rosids</taxon>
        <taxon>fabids</taxon>
        <taxon>Fagales</taxon>
        <taxon>Betulaceae</taxon>
        <taxon>Carpinus</taxon>
    </lineage>
</organism>
<dbReference type="EMBL" id="CM017326">
    <property type="protein sequence ID" value="KAE8075702.1"/>
    <property type="molecule type" value="Genomic_DNA"/>
</dbReference>
<name>A0A5N6R9V1_9ROSI</name>